<dbReference type="PANTHER" id="PTHR15031">
    <property type="entry name" value="CARTILAGE INTERMEDIATE LAYER PROTEIN CLIP"/>
    <property type="match status" value="1"/>
</dbReference>
<feature type="non-terminal residue" evidence="3">
    <location>
        <position position="693"/>
    </location>
</feature>
<proteinExistence type="predicted"/>
<dbReference type="SUPFAM" id="SSF48726">
    <property type="entry name" value="Immunoglobulin"/>
    <property type="match status" value="1"/>
</dbReference>
<organism evidence="3 4">
    <name type="scientific">Owenia fusiformis</name>
    <name type="common">Polychaete worm</name>
    <dbReference type="NCBI Taxonomy" id="6347"/>
    <lineage>
        <taxon>Eukaryota</taxon>
        <taxon>Metazoa</taxon>
        <taxon>Spiralia</taxon>
        <taxon>Lophotrochozoa</taxon>
        <taxon>Annelida</taxon>
        <taxon>Polychaeta</taxon>
        <taxon>Sedentaria</taxon>
        <taxon>Canalipalpata</taxon>
        <taxon>Sabellida</taxon>
        <taxon>Oweniida</taxon>
        <taxon>Oweniidae</taxon>
        <taxon>Owenia</taxon>
    </lineage>
</organism>
<dbReference type="OrthoDB" id="9929167at2759"/>
<feature type="domain" description="Ig-like" evidence="2">
    <location>
        <begin position="189"/>
        <end position="270"/>
    </location>
</feature>
<dbReference type="PANTHER" id="PTHR15031:SF6">
    <property type="entry name" value="CARTILAGE INTERMEDIATE LAYER PROTEIN 1-LIKE ISOFORM X1"/>
    <property type="match status" value="1"/>
</dbReference>
<dbReference type="InterPro" id="IPR000884">
    <property type="entry name" value="TSP1_rpt"/>
</dbReference>
<dbReference type="Gene3D" id="2.20.100.10">
    <property type="entry name" value="Thrombospondin type-1 (TSP1) repeat"/>
    <property type="match status" value="1"/>
</dbReference>
<dbReference type="Proteomes" id="UP000749559">
    <property type="component" value="Unassembled WGS sequence"/>
</dbReference>
<dbReference type="InterPro" id="IPR056255">
    <property type="entry name" value="CILP-1/2_dom"/>
</dbReference>
<dbReference type="InterPro" id="IPR007110">
    <property type="entry name" value="Ig-like_dom"/>
</dbReference>
<reference evidence="3" key="1">
    <citation type="submission" date="2022-03" db="EMBL/GenBank/DDBJ databases">
        <authorList>
            <person name="Martin C."/>
        </authorList>
    </citation>
    <scope>NUCLEOTIDE SEQUENCE</scope>
</reference>
<dbReference type="AlphaFoldDB" id="A0A8S4PFY1"/>
<name>A0A8S4PFY1_OWEFU</name>
<dbReference type="EMBL" id="CAIIXF020000009">
    <property type="protein sequence ID" value="CAH1793336.1"/>
    <property type="molecule type" value="Genomic_DNA"/>
</dbReference>
<dbReference type="SUPFAM" id="SSF82895">
    <property type="entry name" value="TSP-1 type 1 repeat"/>
    <property type="match status" value="1"/>
</dbReference>
<dbReference type="SMART" id="SM00409">
    <property type="entry name" value="IG"/>
    <property type="match status" value="1"/>
</dbReference>
<dbReference type="Pfam" id="PF23708">
    <property type="entry name" value="CILP_5th"/>
    <property type="match status" value="1"/>
</dbReference>
<dbReference type="InterPro" id="IPR056256">
    <property type="entry name" value="CILP-1/2_b-sand_dom2"/>
</dbReference>
<keyword evidence="4" id="KW-1185">Reference proteome</keyword>
<dbReference type="InterPro" id="IPR003599">
    <property type="entry name" value="Ig_sub"/>
</dbReference>
<dbReference type="Pfam" id="PF23591">
    <property type="entry name" value="CILP"/>
    <property type="match status" value="1"/>
</dbReference>
<evidence type="ECO:0000313" key="4">
    <source>
        <dbReference type="Proteomes" id="UP000749559"/>
    </source>
</evidence>
<feature type="region of interest" description="Disordered" evidence="1">
    <location>
        <begin position="1"/>
        <end position="28"/>
    </location>
</feature>
<sequence length="693" mass="76283">MKSTTTTPKFSTNVTTPRSTAPLPTDPGVPTLVSYGTWSIWPAWSDCSTTCGEGNQKRSRQCNKRTNSDLDCPGNDAETRQCNLGNCPKCDRKCVGSLIQEDCLSCHCVTSPSRHFRVVNTQTTPLEGASVAKKDVAHTILATTTGDGTIEIKNSCVGDVYVVKKDRFVDATVKVSNQTDYVVRMEALERLEMKEHPKDTVALVGDNRTLSCLASGKPQPNKYEWFKNGIPLDPQVYTANANVLHLQDVVKQDGGMYSCMATSDYGVALSKSALLIVRDSGDDFCETTPKDYMKALPKDCPQSGSVFHYNVRRCANNACTKNPQTGDASYCCGPTKQEKKQITCNGYQLDVVEVLECGCIICNKANIGTTVTTKSMKVTFSGRAFDLSDPTTALSFGKVYLNGENVGSTAFDGSFSFVVPKDNLRVVLTLSEDWSTRGFINTTKVFYIPAGFTGTFYRDYPMMRVGNIEKLSSSIQNTLTLAKTGTQSPLAEVVIPPNVFFKENGDQYTGEVKAGVRFIDPRNTTNYENIVGDLTYVDENGQVGGLQTFGMFNLDFKDTEGGQLGVQGIVEMAINAEFLGVSDPAMMTTDVKLWSLNSNTGRWELEGTLTRGTAVNGRRKKRSQSNYDTTFFIGNVTITDRYWFNFDNDELNYCYVKMKTYTDASLNTELPWNADTEATVIAMDSTQTGQWAQ</sequence>
<dbReference type="Pfam" id="PF00090">
    <property type="entry name" value="TSP_1"/>
    <property type="match status" value="1"/>
</dbReference>
<dbReference type="SMART" id="SM00408">
    <property type="entry name" value="IGc2"/>
    <property type="match status" value="1"/>
</dbReference>
<dbReference type="InterPro" id="IPR003598">
    <property type="entry name" value="Ig_sub2"/>
</dbReference>
<gene>
    <name evidence="3" type="ORF">OFUS_LOCUS18198</name>
</gene>
<dbReference type="PROSITE" id="PS50092">
    <property type="entry name" value="TSP1"/>
    <property type="match status" value="1"/>
</dbReference>
<evidence type="ECO:0000259" key="2">
    <source>
        <dbReference type="PROSITE" id="PS50835"/>
    </source>
</evidence>
<dbReference type="InterPro" id="IPR013783">
    <property type="entry name" value="Ig-like_fold"/>
</dbReference>
<feature type="compositionally biased region" description="Polar residues" evidence="1">
    <location>
        <begin position="1"/>
        <end position="19"/>
    </location>
</feature>
<protein>
    <recommendedName>
        <fullName evidence="2">Ig-like domain-containing protein</fullName>
    </recommendedName>
</protein>
<dbReference type="Gene3D" id="2.60.40.10">
    <property type="entry name" value="Immunoglobulins"/>
    <property type="match status" value="1"/>
</dbReference>
<dbReference type="Pfam" id="PF13927">
    <property type="entry name" value="Ig_3"/>
    <property type="match status" value="1"/>
</dbReference>
<comment type="caution">
    <text evidence="3">The sequence shown here is derived from an EMBL/GenBank/DDBJ whole genome shotgun (WGS) entry which is preliminary data.</text>
</comment>
<evidence type="ECO:0000313" key="3">
    <source>
        <dbReference type="EMBL" id="CAH1793336.1"/>
    </source>
</evidence>
<accession>A0A8S4PFY1</accession>
<evidence type="ECO:0000256" key="1">
    <source>
        <dbReference type="SAM" id="MobiDB-lite"/>
    </source>
</evidence>
<dbReference type="SMART" id="SM00209">
    <property type="entry name" value="TSP1"/>
    <property type="match status" value="1"/>
</dbReference>
<dbReference type="PROSITE" id="PS50835">
    <property type="entry name" value="IG_LIKE"/>
    <property type="match status" value="1"/>
</dbReference>
<dbReference type="InterPro" id="IPR036179">
    <property type="entry name" value="Ig-like_dom_sf"/>
</dbReference>
<dbReference type="InterPro" id="IPR036383">
    <property type="entry name" value="TSP1_rpt_sf"/>
</dbReference>
<dbReference type="InterPro" id="IPR039675">
    <property type="entry name" value="CILP1/CILP2"/>
</dbReference>